<name>A0A4Y9Y1P0_9AGAM</name>
<accession>A0A4Y9Y1P0</accession>
<sequence>MLPYRPRFEHICIATDKDRHHASQQSANLDIDISAHVPARDRDTVSQRGFASTNPEAPSFNSLIAYNQGKLADSEFSLSSSPYGVAGACRRGSAEAGAVIRKSRDEDEDEDEATSDCSWHAPHSRRPGARCTYAACPASSGRASWHDVICVCHAPSALPKPTSPWRSPVPVSCLPSCTLAHPTSTD</sequence>
<dbReference type="AlphaFoldDB" id="A0A4Y9Y1P0"/>
<evidence type="ECO:0000256" key="1">
    <source>
        <dbReference type="SAM" id="MobiDB-lite"/>
    </source>
</evidence>
<feature type="region of interest" description="Disordered" evidence="1">
    <location>
        <begin position="96"/>
        <end position="126"/>
    </location>
</feature>
<dbReference type="Proteomes" id="UP000298327">
    <property type="component" value="Unassembled WGS sequence"/>
</dbReference>
<protein>
    <submittedName>
        <fullName evidence="2">Uncharacterized protein</fullName>
    </submittedName>
</protein>
<evidence type="ECO:0000313" key="2">
    <source>
        <dbReference type="EMBL" id="TFY56366.1"/>
    </source>
</evidence>
<reference evidence="2 3" key="1">
    <citation type="submission" date="2019-02" db="EMBL/GenBank/DDBJ databases">
        <title>Genome sequencing of the rare red list fungi Dentipellis fragilis.</title>
        <authorList>
            <person name="Buettner E."/>
            <person name="Kellner H."/>
        </authorList>
    </citation>
    <scope>NUCLEOTIDE SEQUENCE [LARGE SCALE GENOMIC DNA]</scope>
    <source>
        <strain evidence="2 3">DSM 105465</strain>
    </source>
</reference>
<dbReference type="EMBL" id="SEOQ01000834">
    <property type="protein sequence ID" value="TFY56366.1"/>
    <property type="molecule type" value="Genomic_DNA"/>
</dbReference>
<organism evidence="2 3">
    <name type="scientific">Dentipellis fragilis</name>
    <dbReference type="NCBI Taxonomy" id="205917"/>
    <lineage>
        <taxon>Eukaryota</taxon>
        <taxon>Fungi</taxon>
        <taxon>Dikarya</taxon>
        <taxon>Basidiomycota</taxon>
        <taxon>Agaricomycotina</taxon>
        <taxon>Agaricomycetes</taxon>
        <taxon>Russulales</taxon>
        <taxon>Hericiaceae</taxon>
        <taxon>Dentipellis</taxon>
    </lineage>
</organism>
<keyword evidence="3" id="KW-1185">Reference proteome</keyword>
<gene>
    <name evidence="2" type="ORF">EVG20_g8949</name>
</gene>
<evidence type="ECO:0000313" key="3">
    <source>
        <dbReference type="Proteomes" id="UP000298327"/>
    </source>
</evidence>
<comment type="caution">
    <text evidence="2">The sequence shown here is derived from an EMBL/GenBank/DDBJ whole genome shotgun (WGS) entry which is preliminary data.</text>
</comment>
<proteinExistence type="predicted"/>